<evidence type="ECO:0000313" key="3">
    <source>
        <dbReference type="Proteomes" id="UP000809789"/>
    </source>
</evidence>
<gene>
    <name evidence="2" type="ORF">KVT40_007071</name>
</gene>
<reference evidence="2" key="1">
    <citation type="submission" date="2021-07" db="EMBL/GenBank/DDBJ databases">
        <title>Elsinoe batatas strain:CRI-CJ2 Genome sequencing and assembly.</title>
        <authorList>
            <person name="Huang L."/>
        </authorList>
    </citation>
    <scope>NUCLEOTIDE SEQUENCE</scope>
    <source>
        <strain evidence="2">CRI-CJ2</strain>
    </source>
</reference>
<protein>
    <submittedName>
        <fullName evidence="2">Uncharacterized protein</fullName>
    </submittedName>
</protein>
<dbReference type="AlphaFoldDB" id="A0A8K0PB36"/>
<keyword evidence="3" id="KW-1185">Reference proteome</keyword>
<comment type="caution">
    <text evidence="2">The sequence shown here is derived from an EMBL/GenBank/DDBJ whole genome shotgun (WGS) entry which is preliminary data.</text>
</comment>
<name>A0A8K0PB36_9PEZI</name>
<dbReference type="OrthoDB" id="5397701at2759"/>
<dbReference type="Proteomes" id="UP000809789">
    <property type="component" value="Unassembled WGS sequence"/>
</dbReference>
<dbReference type="PANTHER" id="PTHR37331">
    <property type="entry name" value="YALI0F11671P"/>
    <property type="match status" value="1"/>
</dbReference>
<evidence type="ECO:0000313" key="2">
    <source>
        <dbReference type="EMBL" id="KAG8625320.1"/>
    </source>
</evidence>
<proteinExistence type="predicted"/>
<dbReference type="EMBL" id="JAESVG020000008">
    <property type="protein sequence ID" value="KAG8625320.1"/>
    <property type="molecule type" value="Genomic_DNA"/>
</dbReference>
<dbReference type="PANTHER" id="PTHR37331:SF1">
    <property type="entry name" value="YALI0F11671P"/>
    <property type="match status" value="1"/>
</dbReference>
<accession>A0A8K0PB36</accession>
<sequence length="235" mass="25137">MLLVRRTACWRGLGSVAARRTVATLSTNPHIYVHPQPDKSNLLSFLPTSPPTTSLVIGSTKEVPPTPDSLVENPNFMQILQSVIKKHATKDPAVIAQAQTFASNAGASLGSGGVFFPSNHPSQQRPKRTKRQYGGGGGAGGDGAGGASSQGGMGGAGRGGWIHVSDQRNPPDFGRVAWPEDIFGSLEVDGKGQFVDDGRYQESGTYRMVTREGILQLSDYLRERLVEHLKQLESN</sequence>
<feature type="compositionally biased region" description="Gly residues" evidence="1">
    <location>
        <begin position="133"/>
        <end position="160"/>
    </location>
</feature>
<organism evidence="2 3">
    <name type="scientific">Elsinoe batatas</name>
    <dbReference type="NCBI Taxonomy" id="2601811"/>
    <lineage>
        <taxon>Eukaryota</taxon>
        <taxon>Fungi</taxon>
        <taxon>Dikarya</taxon>
        <taxon>Ascomycota</taxon>
        <taxon>Pezizomycotina</taxon>
        <taxon>Dothideomycetes</taxon>
        <taxon>Dothideomycetidae</taxon>
        <taxon>Myriangiales</taxon>
        <taxon>Elsinoaceae</taxon>
        <taxon>Elsinoe</taxon>
    </lineage>
</organism>
<feature type="region of interest" description="Disordered" evidence="1">
    <location>
        <begin position="112"/>
        <end position="165"/>
    </location>
</feature>
<evidence type="ECO:0000256" key="1">
    <source>
        <dbReference type="SAM" id="MobiDB-lite"/>
    </source>
</evidence>